<dbReference type="RefSeq" id="WP_219780220.1">
    <property type="nucleotide sequence ID" value="NZ_JAHXPT010000009.1"/>
</dbReference>
<dbReference type="InterPro" id="IPR009229">
    <property type="entry name" value="AgrD"/>
</dbReference>
<name>A0ABS7AQ05_9CLOT</name>
<reference evidence="1 2" key="1">
    <citation type="submission" date="2021-07" db="EMBL/GenBank/DDBJ databases">
        <title>Clostridium weizhouense sp. nov., an anaerobic bacterium isolated from activated sludge of Petroleum wastewater.</title>
        <authorList>
            <person name="Li Q."/>
        </authorList>
    </citation>
    <scope>NUCLEOTIDE SEQUENCE [LARGE SCALE GENOMIC DNA]</scope>
    <source>
        <strain evidence="1 2">YB-6</strain>
    </source>
</reference>
<protein>
    <submittedName>
        <fullName evidence="1">Cyclic lactone autoinducer peptide</fullName>
    </submittedName>
</protein>
<proteinExistence type="predicted"/>
<dbReference type="Proteomes" id="UP001519921">
    <property type="component" value="Unassembled WGS sequence"/>
</dbReference>
<dbReference type="EMBL" id="JAHXPT010000009">
    <property type="protein sequence ID" value="MBW6410755.1"/>
    <property type="molecule type" value="Genomic_DNA"/>
</dbReference>
<dbReference type="NCBIfam" id="TIGR04223">
    <property type="entry name" value="quorum_AgrD"/>
    <property type="match status" value="1"/>
</dbReference>
<evidence type="ECO:0000313" key="1">
    <source>
        <dbReference type="EMBL" id="MBW6410755.1"/>
    </source>
</evidence>
<comment type="caution">
    <text evidence="1">The sequence shown here is derived from an EMBL/GenBank/DDBJ whole genome shotgun (WGS) entry which is preliminary data.</text>
</comment>
<gene>
    <name evidence="1" type="ORF">KYD98_11690</name>
</gene>
<sequence length="38" mass="4347">MQRSARVFSTVLIRLFDLISNTSCLGLFGEPDYPEELK</sequence>
<accession>A0ABS7AQ05</accession>
<evidence type="ECO:0000313" key="2">
    <source>
        <dbReference type="Proteomes" id="UP001519921"/>
    </source>
</evidence>
<organism evidence="1 2">
    <name type="scientific">Clostridium weizhouense</name>
    <dbReference type="NCBI Taxonomy" id="2859781"/>
    <lineage>
        <taxon>Bacteria</taxon>
        <taxon>Bacillati</taxon>
        <taxon>Bacillota</taxon>
        <taxon>Clostridia</taxon>
        <taxon>Eubacteriales</taxon>
        <taxon>Clostridiaceae</taxon>
        <taxon>Clostridium</taxon>
    </lineage>
</organism>
<keyword evidence="2" id="KW-1185">Reference proteome</keyword>